<feature type="binding site" evidence="12">
    <location>
        <position position="606"/>
    </location>
    <ligand>
        <name>FAD</name>
        <dbReference type="ChEBI" id="CHEBI:57692"/>
    </ligand>
</feature>
<dbReference type="GO" id="GO:0010181">
    <property type="term" value="F:FMN binding"/>
    <property type="evidence" value="ECO:0007669"/>
    <property type="project" value="InterPro"/>
</dbReference>
<dbReference type="Gene3D" id="1.20.990.10">
    <property type="entry name" value="NADPH-cytochrome p450 Reductase, Chain A, domain 3"/>
    <property type="match status" value="1"/>
</dbReference>
<dbReference type="STRING" id="1410383.TGUWTKB_3030"/>
<keyword evidence="16" id="KW-1185">Reference proteome</keyword>
<dbReference type="InterPro" id="IPR039261">
    <property type="entry name" value="FNR_nucleotide-bd"/>
</dbReference>
<comment type="pathway">
    <text evidence="11">Sulfur metabolism; hydrogen sulfide biosynthesis; hydrogen sulfide from sulfite (NADPH route): step 1/1.</text>
</comment>
<dbReference type="InterPro" id="IPR023173">
    <property type="entry name" value="NADPH_Cyt_P450_Rdtase_alpha"/>
</dbReference>
<keyword evidence="6 11" id="KW-0521">NADP</keyword>
<dbReference type="GO" id="GO:0004783">
    <property type="term" value="F:sulfite reductase (NADPH) activity"/>
    <property type="evidence" value="ECO:0007669"/>
    <property type="project" value="UniProtKB-EC"/>
</dbReference>
<evidence type="ECO:0000313" key="15">
    <source>
        <dbReference type="EMBL" id="BAP58544.1"/>
    </source>
</evidence>
<dbReference type="OrthoDB" id="9816402at2"/>
<evidence type="ECO:0000256" key="7">
    <source>
        <dbReference type="ARBA" id="ARBA00022982"/>
    </source>
</evidence>
<feature type="binding site" evidence="12">
    <location>
        <begin position="73"/>
        <end position="78"/>
    </location>
    <ligand>
        <name>FMN</name>
        <dbReference type="ChEBI" id="CHEBI:58210"/>
    </ligand>
</feature>
<evidence type="ECO:0000259" key="13">
    <source>
        <dbReference type="PROSITE" id="PS50902"/>
    </source>
</evidence>
<evidence type="ECO:0000256" key="11">
    <source>
        <dbReference type="PIRNR" id="PIRNR000207"/>
    </source>
</evidence>
<keyword evidence="4 11" id="KW-0288">FMN</keyword>
<evidence type="ECO:0000256" key="4">
    <source>
        <dbReference type="ARBA" id="ARBA00022643"/>
    </source>
</evidence>
<evidence type="ECO:0000256" key="8">
    <source>
        <dbReference type="ARBA" id="ARBA00023002"/>
    </source>
</evidence>
<proteinExistence type="predicted"/>
<dbReference type="UniPathway" id="UPA00140">
    <property type="reaction ID" value="UER00207"/>
</dbReference>
<comment type="catalytic activity">
    <reaction evidence="10 11">
        <text>hydrogen sulfide + 3 NADP(+) + 3 H2O = sulfite + 3 NADPH + 4 H(+)</text>
        <dbReference type="Rhea" id="RHEA:13801"/>
        <dbReference type="ChEBI" id="CHEBI:15377"/>
        <dbReference type="ChEBI" id="CHEBI:15378"/>
        <dbReference type="ChEBI" id="CHEBI:17359"/>
        <dbReference type="ChEBI" id="CHEBI:29919"/>
        <dbReference type="ChEBI" id="CHEBI:57783"/>
        <dbReference type="ChEBI" id="CHEBI:58349"/>
        <dbReference type="EC" id="1.8.1.2"/>
    </reaction>
</comment>
<feature type="domain" description="FAD-binding FR-type" evidence="14">
    <location>
        <begin position="240"/>
        <end position="454"/>
    </location>
</feature>
<dbReference type="EC" id="1.8.1.2" evidence="11"/>
<protein>
    <recommendedName>
        <fullName evidence="11">Sulfite reductase [NADPH] flavoprotein alpha-component</fullName>
        <shortName evidence="11">SiR-FP</shortName>
        <ecNumber evidence="11">1.8.1.2</ecNumber>
    </recommendedName>
</protein>
<keyword evidence="9 11" id="KW-0198">Cysteine biosynthesis</keyword>
<dbReference type="KEGG" id="sbw:TGUWTKB_3030"/>
<evidence type="ECO:0000256" key="1">
    <source>
        <dbReference type="ARBA" id="ARBA00022448"/>
    </source>
</evidence>
<keyword evidence="7 11" id="KW-0249">Electron transport</keyword>
<dbReference type="PANTHER" id="PTHR19384:SF128">
    <property type="entry name" value="NADPH OXIDOREDUCTASE A"/>
    <property type="match status" value="1"/>
</dbReference>
<dbReference type="SUPFAM" id="SSF63380">
    <property type="entry name" value="Riboflavin synthase domain-like"/>
    <property type="match status" value="1"/>
</dbReference>
<dbReference type="PIRSF" id="PIRSF000207">
    <property type="entry name" value="SiR-FP_CysJ"/>
    <property type="match status" value="1"/>
</dbReference>
<evidence type="ECO:0000256" key="9">
    <source>
        <dbReference type="ARBA" id="ARBA00023192"/>
    </source>
</evidence>
<dbReference type="PANTHER" id="PTHR19384">
    <property type="entry name" value="NITRIC OXIDE SYNTHASE-RELATED"/>
    <property type="match status" value="1"/>
</dbReference>
<evidence type="ECO:0000256" key="12">
    <source>
        <dbReference type="PIRSR" id="PIRSR000207-1"/>
    </source>
</evidence>
<feature type="binding site" evidence="12">
    <location>
        <position position="416"/>
    </location>
    <ligand>
        <name>FAD</name>
        <dbReference type="ChEBI" id="CHEBI:57692"/>
    </ligand>
</feature>
<comment type="subunit">
    <text evidence="11">Alpha(8)-beta(8). The alpha component is a flavoprotein, the beta component is a hemoprotein.</text>
</comment>
<dbReference type="Pfam" id="PF00175">
    <property type="entry name" value="NAD_binding_1"/>
    <property type="match status" value="1"/>
</dbReference>
<keyword evidence="1 11" id="KW-0813">Transport</keyword>
<dbReference type="PROSITE" id="PS50902">
    <property type="entry name" value="FLAVODOXIN_LIKE"/>
    <property type="match status" value="1"/>
</dbReference>
<accession>A0A090ALM0</accession>
<keyword evidence="3 11" id="KW-0285">Flavoprotein</keyword>
<feature type="binding site" evidence="12">
    <location>
        <position position="328"/>
    </location>
    <ligand>
        <name>FAD</name>
        <dbReference type="ChEBI" id="CHEBI:57692"/>
    </ligand>
</feature>
<dbReference type="HOGENOM" id="CLU_001570_17_7_6"/>
<dbReference type="Gene3D" id="3.40.50.360">
    <property type="match status" value="1"/>
</dbReference>
<dbReference type="Gene3D" id="3.40.50.80">
    <property type="entry name" value="Nucleotide-binding domain of ferredoxin-NADP reductase (FNR) module"/>
    <property type="match status" value="1"/>
</dbReference>
<dbReference type="GO" id="GO:0005829">
    <property type="term" value="C:cytosol"/>
    <property type="evidence" value="ECO:0007669"/>
    <property type="project" value="TreeGrafter"/>
</dbReference>
<keyword evidence="2 11" id="KW-0028">Amino-acid biosynthesis</keyword>
<dbReference type="InterPro" id="IPR010199">
    <property type="entry name" value="CysJ"/>
</dbReference>
<feature type="domain" description="Flavodoxin-like" evidence="13">
    <location>
        <begin position="67"/>
        <end position="205"/>
    </location>
</feature>
<dbReference type="InterPro" id="IPR001433">
    <property type="entry name" value="OxRdtase_FAD/NAD-bd"/>
</dbReference>
<feature type="binding site" evidence="12">
    <location>
        <begin position="526"/>
        <end position="527"/>
    </location>
    <ligand>
        <name>NADP(+)</name>
        <dbReference type="ChEBI" id="CHEBI:58349"/>
    </ligand>
</feature>
<dbReference type="RefSeq" id="WP_052459545.1">
    <property type="nucleotide sequence ID" value="NZ_AP014521.1"/>
</dbReference>
<dbReference type="InterPro" id="IPR029039">
    <property type="entry name" value="Flavoprotein-like_sf"/>
</dbReference>
<evidence type="ECO:0000259" key="14">
    <source>
        <dbReference type="PROSITE" id="PS51384"/>
    </source>
</evidence>
<comment type="function">
    <text evidence="11">Component of the sulfite reductase complex that catalyzes the 6-electron reduction of sulfite to sulfide. This is one of several activities required for the biosynthesis of L-cysteine from sulfate. The flavoprotein component catalyzes the electron flow from NADPH -&gt; FAD -&gt; FMN to the hemoprotein component.</text>
</comment>
<evidence type="ECO:0000256" key="3">
    <source>
        <dbReference type="ARBA" id="ARBA00022630"/>
    </source>
</evidence>
<reference evidence="15 16" key="2">
    <citation type="journal article" date="2014" name="Curr. Biol.">
        <title>Symbiont-Supplemented Maternal Investment Underpinning Host's Ecological Adaptation.</title>
        <authorList>
            <person name="Kaiwa N."/>
            <person name="Hosokawa T."/>
            <person name="Nikoh N."/>
            <person name="Tanahashi M."/>
            <person name="Moriyama M."/>
            <person name="Meng X.Y."/>
            <person name="Maeda T."/>
            <person name="Yamaguchi K."/>
            <person name="Shigenobu S."/>
            <person name="Ito M."/>
            <person name="Fukatsu T."/>
        </authorList>
    </citation>
    <scope>NUCLEOTIDE SEQUENCE [LARGE SCALE GENOMIC DNA]</scope>
    <source>
        <strain evidence="15 16">UwTKB</strain>
    </source>
</reference>
<feature type="binding site" evidence="12">
    <location>
        <begin position="392"/>
        <end position="395"/>
    </location>
    <ligand>
        <name>FAD</name>
        <dbReference type="ChEBI" id="CHEBI:57692"/>
    </ligand>
</feature>
<dbReference type="Proteomes" id="UP000031627">
    <property type="component" value="Chromosome"/>
</dbReference>
<organism evidence="15 16">
    <name type="scientific">Candidatus Tachikawaea gelatinosa</name>
    <dbReference type="NCBI Taxonomy" id="1410383"/>
    <lineage>
        <taxon>Bacteria</taxon>
        <taxon>Pseudomonadati</taxon>
        <taxon>Pseudomonadota</taxon>
        <taxon>Gammaproteobacteria</taxon>
        <taxon>Enterobacterales</taxon>
        <taxon>Enterobacteriaceae</taxon>
        <taxon>Candidatus Tachikawaea</taxon>
    </lineage>
</organism>
<keyword evidence="5 11" id="KW-0274">FAD</keyword>
<evidence type="ECO:0000256" key="5">
    <source>
        <dbReference type="ARBA" id="ARBA00022827"/>
    </source>
</evidence>
<dbReference type="InterPro" id="IPR003097">
    <property type="entry name" value="CysJ-like_FAD-binding"/>
</dbReference>
<dbReference type="GO" id="GO:0050660">
    <property type="term" value="F:flavin adenine dinucleotide binding"/>
    <property type="evidence" value="ECO:0007669"/>
    <property type="project" value="InterPro"/>
</dbReference>
<dbReference type="NCBIfam" id="TIGR01931">
    <property type="entry name" value="cysJ"/>
    <property type="match status" value="1"/>
</dbReference>
<dbReference type="EMBL" id="AP014521">
    <property type="protein sequence ID" value="BAP58544.1"/>
    <property type="molecule type" value="Genomic_DNA"/>
</dbReference>
<feature type="binding site" evidence="12">
    <location>
        <begin position="425"/>
        <end position="428"/>
    </location>
    <ligand>
        <name>FAD</name>
        <dbReference type="ChEBI" id="CHEBI:57692"/>
    </ligand>
</feature>
<comment type="cofactor">
    <cofactor evidence="11 12">
        <name>FMN</name>
        <dbReference type="ChEBI" id="CHEBI:58210"/>
    </cofactor>
    <text evidence="11 12">Binds 1 FMN per subunit.</text>
</comment>
<feature type="binding site" evidence="12">
    <location>
        <begin position="532"/>
        <end position="536"/>
    </location>
    <ligand>
        <name>NADP(+)</name>
        <dbReference type="ChEBI" id="CHEBI:58349"/>
    </ligand>
</feature>
<name>A0A090ALM0_9ENTR</name>
<reference evidence="16" key="1">
    <citation type="submission" date="2013-11" db="EMBL/GenBank/DDBJ databases">
        <title>Symbiont-containing voluminous jelly as an extraordinary maternal gift for overwintering insect nymphs.</title>
        <authorList>
            <person name="Kaiwa N."/>
            <person name="Hosokawa T."/>
            <person name="Nikoh N."/>
            <person name="Meng X.Y."/>
            <person name="Tanahashi M."/>
            <person name="Moriyama M."/>
            <person name="Maeda T."/>
            <person name="Yamaguchi K."/>
            <person name="Shigenobu S."/>
            <person name="Ito M."/>
            <person name="Fukatsu T."/>
        </authorList>
    </citation>
    <scope>NUCLEOTIDE SEQUENCE [LARGE SCALE GENOMIC DNA]</scope>
    <source>
        <strain evidence="16">UwTKB</strain>
    </source>
</reference>
<dbReference type="PRINTS" id="PR00371">
    <property type="entry name" value="FPNCR"/>
</dbReference>
<dbReference type="PROSITE" id="PS51384">
    <property type="entry name" value="FAD_FR"/>
    <property type="match status" value="1"/>
</dbReference>
<evidence type="ECO:0000256" key="6">
    <source>
        <dbReference type="ARBA" id="ARBA00022857"/>
    </source>
</evidence>
<dbReference type="SUPFAM" id="SSF52218">
    <property type="entry name" value="Flavoproteins"/>
    <property type="match status" value="1"/>
</dbReference>
<comment type="cofactor">
    <cofactor evidence="11 12">
        <name>FAD</name>
        <dbReference type="ChEBI" id="CHEBI:57692"/>
    </cofactor>
    <text evidence="11 12">Binds 1 FAD per subunit.</text>
</comment>
<dbReference type="PRINTS" id="PR00369">
    <property type="entry name" value="FLAVODOXIN"/>
</dbReference>
<dbReference type="AlphaFoldDB" id="A0A090ALM0"/>
<evidence type="ECO:0000256" key="2">
    <source>
        <dbReference type="ARBA" id="ARBA00022605"/>
    </source>
</evidence>
<keyword evidence="8 11" id="KW-0560">Oxidoreductase</keyword>
<dbReference type="InterPro" id="IPR008254">
    <property type="entry name" value="Flavodoxin/NO_synth"/>
</dbReference>
<dbReference type="GO" id="GO:0070814">
    <property type="term" value="P:hydrogen sulfide biosynthetic process"/>
    <property type="evidence" value="ECO:0007669"/>
    <property type="project" value="UniProtKB-UniPathway"/>
</dbReference>
<dbReference type="GO" id="GO:0019344">
    <property type="term" value="P:cysteine biosynthetic process"/>
    <property type="evidence" value="ECO:0007669"/>
    <property type="project" value="UniProtKB-KW"/>
</dbReference>
<dbReference type="InterPro" id="IPR017938">
    <property type="entry name" value="Riboflavin_synthase-like_b-brl"/>
</dbReference>
<dbReference type="Gene3D" id="2.40.30.10">
    <property type="entry name" value="Translation factors"/>
    <property type="match status" value="1"/>
</dbReference>
<dbReference type="InterPro" id="IPR001709">
    <property type="entry name" value="Flavoprot_Pyr_Nucl_cyt_Rdtase"/>
</dbReference>
<evidence type="ECO:0000256" key="10">
    <source>
        <dbReference type="ARBA" id="ARBA00052219"/>
    </source>
</evidence>
<feature type="binding site" evidence="12">
    <location>
        <begin position="120"/>
        <end position="123"/>
    </location>
    <ligand>
        <name>FMN</name>
        <dbReference type="ChEBI" id="CHEBI:58210"/>
    </ligand>
</feature>
<sequence>MEIDFIKLKQIFDFLKNDQIDQLKEIIKELSTVQIAWISGYLYSIAEKQKNTCNTKKFINNDEPVKVTLISASQTGNARSIAKDIYKKFLKENINVQLFNSNEYNFKKIDKEKILLIIISTYGEGEPPEEAISFYNFLMSKNAPTIKNCFFSIFGLGDTSYQFFNQAGKDLDKRLEELKGKRIIDRVDADIEYLNLFENWSSKIISFIKKKMSEILLHNKKKYLKNSYIIKKEEKKFSKDNPFNAKLIMNKKITGRYSKKDVRHLEISLGDSTLKYSPGDSLGIWYKNDENLVYEFLDIFNLQATDLIKFNEKNLTIFKILKNYCEITVNTINIVKKYASLSNNIFLKNLLKNEKKLQRYVKDITIIDMFKEFPTSLQKEQLISIFRPITPRFYSISSSQKEFENEIHITVNVLSYKIKNKIRMGGASSYLAYRLKTNKNLRIFIEKNNNFRLPSDAKIPVIMIAAGTGIAPFRAFMQERNQSNEKITKNWLFFGNQTFSEDFLYQTEWQYFFRKKTLTYIDLAWSRDDKKKIYVQDKLYQKKEKIWSWILKGAHLYVCGNAKFMAKEVNNTLLKIFMESGKMNSEQSHIFLNKLRMNNRYQRDIY</sequence>
<evidence type="ECO:0000313" key="16">
    <source>
        <dbReference type="Proteomes" id="UP000031627"/>
    </source>
</evidence>
<dbReference type="Pfam" id="PF00258">
    <property type="entry name" value="Flavodoxin_1"/>
    <property type="match status" value="1"/>
</dbReference>
<dbReference type="FunFam" id="3.40.50.80:FF:000001">
    <property type="entry name" value="NADPH--cytochrome P450 reductase 1"/>
    <property type="match status" value="1"/>
</dbReference>
<dbReference type="InterPro" id="IPR001094">
    <property type="entry name" value="Flavdoxin-like"/>
</dbReference>
<dbReference type="Pfam" id="PF00667">
    <property type="entry name" value="FAD_binding_1"/>
    <property type="match status" value="1"/>
</dbReference>
<gene>
    <name evidence="15" type="primary">cysJ</name>
    <name evidence="15" type="ORF">TGUWTKB_3030</name>
</gene>
<dbReference type="InterPro" id="IPR017927">
    <property type="entry name" value="FAD-bd_FR_type"/>
</dbReference>
<dbReference type="SUPFAM" id="SSF52343">
    <property type="entry name" value="Ferredoxin reductase-like, C-terminal NADP-linked domain"/>
    <property type="match status" value="1"/>
</dbReference>